<dbReference type="InterPro" id="IPR041451">
    <property type="entry name" value="RecD2_SH13"/>
</dbReference>
<dbReference type="eggNOG" id="COG0507">
    <property type="taxonomic scope" value="Bacteria"/>
</dbReference>
<dbReference type="CDD" id="cd17933">
    <property type="entry name" value="DEXSc_RecD-like"/>
    <property type="match status" value="1"/>
</dbReference>
<gene>
    <name evidence="3" type="primary">recD2</name>
    <name evidence="5" type="ordered locus">CT1402</name>
</gene>
<keyword evidence="3" id="KW-0238">DNA-binding</keyword>
<dbReference type="InterPro" id="IPR055446">
    <property type="entry name" value="RecD2_N_OB"/>
</dbReference>
<accession>Q8KCL3</accession>
<dbReference type="GO" id="GO:0009338">
    <property type="term" value="C:exodeoxyribonuclease V complex"/>
    <property type="evidence" value="ECO:0007669"/>
    <property type="project" value="TreeGrafter"/>
</dbReference>
<evidence type="ECO:0000313" key="5">
    <source>
        <dbReference type="EMBL" id="AAM72630.1"/>
    </source>
</evidence>
<dbReference type="HOGENOM" id="CLU_007524_0_3_10"/>
<dbReference type="InterPro" id="IPR027417">
    <property type="entry name" value="P-loop_NTPase"/>
</dbReference>
<dbReference type="GO" id="GO:0043139">
    <property type="term" value="F:5'-3' DNA helicase activity"/>
    <property type="evidence" value="ECO:0007669"/>
    <property type="project" value="UniProtKB-UniRule"/>
</dbReference>
<dbReference type="PANTHER" id="PTHR43788:SF6">
    <property type="entry name" value="DNA HELICASE B"/>
    <property type="match status" value="1"/>
</dbReference>
<dbReference type="GO" id="GO:0006310">
    <property type="term" value="P:DNA recombination"/>
    <property type="evidence" value="ECO:0007669"/>
    <property type="project" value="InterPro"/>
</dbReference>
<sequence length="734" mass="80442">MQKPADSHEERLSGSVERVTFHSEESGFTVLRLRVAGQREPVAVVGLATSPAVGEFMECVGTWQNDRTHGLQFKASKITPAQPTTLEGKERYLASGQVKGLGNFYAKKLIERFGDAVFEVIENDPERLLEIPGIGRKRLDMVVKSWAEQKAIRDIMLFLQSHGIGTARAWKIYRRYREQAIATITENPYRLSLDIEGIGFQTADAIATSLGVAKNSLMRAEAGISHVLGELSQNGHCAVPEETLIDEASRLLQIDHPLVVEAVKNEKLTRRIVGETIDGVPCIFLESLHRAETGVASGLHRLMRGPLPWNALDPHDALPWIEETTALELSPSQRSAVTLVLASKVSIITGGPGVGKTTILKAILSVLQREKVSVALCAPTGRAAKRLTESTGIEAKTIHRLLEFDPQAFDFKRGRGNPLDASFVVVDETSMVDVVLMQKLVAAIPDHAAVVFVGDVDQLPSVGPGAVLADMISSEAIPTVRLTEIFRQAAESMIVVNAHRINQGDMPLTAEGEELSDFYVVKAASAEEIHDKVIQLVTERIPKRFGLDAVKDVQVLTPMNKGGVGVHALNAELQAKLNPASEPKVTRFGTTFAPGDKVIQTVNNYDKEVFNGDIGLIEAIDPEAEIATAFFFDHHRAEYDFNDLDELSLAYATSIHKSQGSEYPAVVIPLAMQHFTLLERNLIYTAVTRGRKLVVIVAEPKALTLAIKNCKSKRRLTGLVQRLRESGKQSWQNL</sequence>
<evidence type="ECO:0000256" key="2">
    <source>
        <dbReference type="ARBA" id="ARBA00022840"/>
    </source>
</evidence>
<keyword evidence="3" id="KW-0347">Helicase</keyword>
<organism evidence="5 6">
    <name type="scientific">Chlorobaculum tepidum (strain ATCC 49652 / DSM 12025 / NBRC 103806 / TLS)</name>
    <name type="common">Chlorobium tepidum</name>
    <dbReference type="NCBI Taxonomy" id="194439"/>
    <lineage>
        <taxon>Bacteria</taxon>
        <taxon>Pseudomonadati</taxon>
        <taxon>Chlorobiota</taxon>
        <taxon>Chlorobiia</taxon>
        <taxon>Chlorobiales</taxon>
        <taxon>Chlorobiaceae</taxon>
        <taxon>Chlorobaculum</taxon>
    </lineage>
</organism>
<protein>
    <recommendedName>
        <fullName evidence="3">ATP-dependent RecD2 DNA helicase</fullName>
        <ecNumber evidence="3">5.6.2.3</ecNumber>
    </recommendedName>
    <alternativeName>
        <fullName evidence="3">DNA 5'-3' helicase subunit RecD2</fullName>
    </alternativeName>
</protein>
<dbReference type="AlphaFoldDB" id="Q8KCL3"/>
<name>Q8KCL3_CHLTE</name>
<evidence type="ECO:0000256" key="3">
    <source>
        <dbReference type="HAMAP-Rule" id="MF_01488"/>
    </source>
</evidence>
<keyword evidence="3" id="KW-0413">Isomerase</keyword>
<dbReference type="InterPro" id="IPR050534">
    <property type="entry name" value="Coronavir_polyprotein_1ab"/>
</dbReference>
<dbReference type="Pfam" id="PF14490">
    <property type="entry name" value="HHH_RecD2"/>
    <property type="match status" value="1"/>
</dbReference>
<dbReference type="SUPFAM" id="SSF47781">
    <property type="entry name" value="RuvA domain 2-like"/>
    <property type="match status" value="1"/>
</dbReference>
<dbReference type="SMART" id="SM00382">
    <property type="entry name" value="AAA"/>
    <property type="match status" value="1"/>
</dbReference>
<dbReference type="OrthoDB" id="9803432at2"/>
<dbReference type="Pfam" id="PF13538">
    <property type="entry name" value="UvrD_C_2"/>
    <property type="match status" value="1"/>
</dbReference>
<reference evidence="5 6" key="1">
    <citation type="journal article" date="2002" name="Proc. Natl. Acad. Sci. U.S.A.">
        <title>The complete genome sequence of Chlorobium tepidum TLS, a photosynthetic, anaerobic, green-sulfur bacterium.</title>
        <authorList>
            <person name="Eisen J.A."/>
            <person name="Nelson K.E."/>
            <person name="Paulsen I.T."/>
            <person name="Heidelberg J.F."/>
            <person name="Wu M."/>
            <person name="Dodson R.J."/>
            <person name="Deboy R."/>
            <person name="Gwinn M.L."/>
            <person name="Nelson W.C."/>
            <person name="Haft D.H."/>
            <person name="Hickey E.K."/>
            <person name="Peterson J.D."/>
            <person name="Durkin A.S."/>
            <person name="Kolonay J.L."/>
            <person name="Yang F."/>
            <person name="Holt I."/>
            <person name="Umayam L.A."/>
            <person name="Mason T."/>
            <person name="Brenner M."/>
            <person name="Shea T.P."/>
            <person name="Parksey D."/>
            <person name="Nierman W.C."/>
            <person name="Feldblyum T.V."/>
            <person name="Hansen C.L."/>
            <person name="Craven M.B."/>
            <person name="Radune D."/>
            <person name="Vamathevan J."/>
            <person name="Khouri H."/>
            <person name="White O."/>
            <person name="Gruber T.M."/>
            <person name="Ketchum K.A."/>
            <person name="Venter J.C."/>
            <person name="Tettelin H."/>
            <person name="Bryant D.A."/>
            <person name="Fraser C.M."/>
        </authorList>
    </citation>
    <scope>NUCLEOTIDE SEQUENCE [LARGE SCALE GENOMIC DNA]</scope>
    <source>
        <strain evidence="6">ATCC 49652 / DSM 12025 / NBRC 103806 / TLS</strain>
    </source>
</reference>
<dbReference type="InterPro" id="IPR010994">
    <property type="entry name" value="RuvA_2-like"/>
</dbReference>
<dbReference type="KEGG" id="cte:CT1402"/>
<evidence type="ECO:0000313" key="6">
    <source>
        <dbReference type="Proteomes" id="UP000001007"/>
    </source>
</evidence>
<dbReference type="InterPro" id="IPR003593">
    <property type="entry name" value="AAA+_ATPase"/>
</dbReference>
<dbReference type="InterPro" id="IPR006345">
    <property type="entry name" value="RecD2"/>
</dbReference>
<dbReference type="Pfam" id="PF13245">
    <property type="entry name" value="AAA_19"/>
    <property type="match status" value="1"/>
</dbReference>
<dbReference type="Proteomes" id="UP000001007">
    <property type="component" value="Chromosome"/>
</dbReference>
<dbReference type="GO" id="GO:0003677">
    <property type="term" value="F:DNA binding"/>
    <property type="evidence" value="ECO:0007669"/>
    <property type="project" value="UniProtKB-UniRule"/>
</dbReference>
<dbReference type="GO" id="GO:0005524">
    <property type="term" value="F:ATP binding"/>
    <property type="evidence" value="ECO:0007669"/>
    <property type="project" value="UniProtKB-UniRule"/>
</dbReference>
<feature type="binding site" evidence="3">
    <location>
        <begin position="353"/>
        <end position="357"/>
    </location>
    <ligand>
        <name>ATP</name>
        <dbReference type="ChEBI" id="CHEBI:30616"/>
    </ligand>
</feature>
<proteinExistence type="inferred from homology"/>
<dbReference type="RefSeq" id="WP_010933069.1">
    <property type="nucleotide sequence ID" value="NC_002932.3"/>
</dbReference>
<evidence type="ECO:0000259" key="4">
    <source>
        <dbReference type="SMART" id="SM00382"/>
    </source>
</evidence>
<dbReference type="EnsemblBacteria" id="AAM72630">
    <property type="protein sequence ID" value="AAM72630"/>
    <property type="gene ID" value="CT1402"/>
</dbReference>
<dbReference type="Gene3D" id="2.30.30.940">
    <property type="match status" value="1"/>
</dbReference>
<dbReference type="PATRIC" id="fig|194439.7.peg.1272"/>
<comment type="similarity">
    <text evidence="3">Belongs to the RecD family. RecD2 subfamily.</text>
</comment>
<dbReference type="NCBIfam" id="TIGR01448">
    <property type="entry name" value="recD_rel"/>
    <property type="match status" value="1"/>
</dbReference>
<keyword evidence="3" id="KW-0378">Hydrolase</keyword>
<dbReference type="Pfam" id="PF14520">
    <property type="entry name" value="HHH_5"/>
    <property type="match status" value="1"/>
</dbReference>
<dbReference type="SUPFAM" id="SSF52540">
    <property type="entry name" value="P-loop containing nucleoside triphosphate hydrolases"/>
    <property type="match status" value="2"/>
</dbReference>
<feature type="domain" description="AAA+ ATPase" evidence="4">
    <location>
        <begin position="342"/>
        <end position="483"/>
    </location>
</feature>
<comment type="catalytic activity">
    <reaction evidence="3">
        <text>ATP + H2O = ADP + phosphate + H(+)</text>
        <dbReference type="Rhea" id="RHEA:13065"/>
        <dbReference type="ChEBI" id="CHEBI:15377"/>
        <dbReference type="ChEBI" id="CHEBI:15378"/>
        <dbReference type="ChEBI" id="CHEBI:30616"/>
        <dbReference type="ChEBI" id="CHEBI:43474"/>
        <dbReference type="ChEBI" id="CHEBI:456216"/>
        <dbReference type="EC" id="5.6.2.3"/>
    </reaction>
</comment>
<dbReference type="GO" id="GO:0016887">
    <property type="term" value="F:ATP hydrolysis activity"/>
    <property type="evidence" value="ECO:0007669"/>
    <property type="project" value="RHEA"/>
</dbReference>
<dbReference type="Pfam" id="PF18335">
    <property type="entry name" value="SH3_13"/>
    <property type="match status" value="1"/>
</dbReference>
<dbReference type="HAMAP" id="MF_01488">
    <property type="entry name" value="RecD2"/>
    <property type="match status" value="1"/>
</dbReference>
<dbReference type="EMBL" id="AE006470">
    <property type="protein sequence ID" value="AAM72630.1"/>
    <property type="molecule type" value="Genomic_DNA"/>
</dbReference>
<dbReference type="STRING" id="194439.CT1402"/>
<comment type="function">
    <text evidence="3">DNA-dependent ATPase and ATP-dependent 5'-3' DNA helicase. Has no activity on blunt DNA or DNA with 3'-overhangs, requires at least 10 bases of 5'-ssDNA for helicase activity.</text>
</comment>
<dbReference type="EC" id="5.6.2.3" evidence="3"/>
<dbReference type="Gene3D" id="3.40.50.300">
    <property type="entry name" value="P-loop containing nucleotide triphosphate hydrolases"/>
    <property type="match status" value="2"/>
</dbReference>
<dbReference type="InterPro" id="IPR027785">
    <property type="entry name" value="UvrD-like_helicase_C"/>
</dbReference>
<dbReference type="PANTHER" id="PTHR43788">
    <property type="entry name" value="DNA2/NAM7 HELICASE FAMILY MEMBER"/>
    <property type="match status" value="1"/>
</dbReference>
<evidence type="ECO:0000256" key="1">
    <source>
        <dbReference type="ARBA" id="ARBA00022741"/>
    </source>
</evidence>
<dbReference type="Pfam" id="PF23139">
    <property type="entry name" value="OB_YrrC"/>
    <property type="match status" value="1"/>
</dbReference>
<dbReference type="InterPro" id="IPR029493">
    <property type="entry name" value="RecD2-like_HHH"/>
</dbReference>
<keyword evidence="1 3" id="KW-0547">Nucleotide-binding</keyword>
<keyword evidence="6" id="KW-1185">Reference proteome</keyword>
<keyword evidence="2 3" id="KW-0067">ATP-binding</keyword>
<dbReference type="GO" id="GO:0017116">
    <property type="term" value="F:single-stranded DNA helicase activity"/>
    <property type="evidence" value="ECO:0007669"/>
    <property type="project" value="TreeGrafter"/>
</dbReference>
<dbReference type="CDD" id="cd18809">
    <property type="entry name" value="SF1_C_RecD"/>
    <property type="match status" value="1"/>
</dbReference>
<dbReference type="Gene3D" id="1.10.10.2220">
    <property type="match status" value="1"/>
</dbReference>
<dbReference type="Gene3D" id="1.10.150.20">
    <property type="entry name" value="5' to 3' exonuclease, C-terminal subdomain"/>
    <property type="match status" value="1"/>
</dbReference>